<keyword evidence="2" id="KW-1185">Reference proteome</keyword>
<dbReference type="EMBL" id="UZAN01060985">
    <property type="protein sequence ID" value="VDP92836.1"/>
    <property type="molecule type" value="Genomic_DNA"/>
</dbReference>
<dbReference type="OrthoDB" id="10420868at2759"/>
<dbReference type="AlphaFoldDB" id="A0A3P8LC80"/>
<proteinExistence type="predicted"/>
<evidence type="ECO:0000313" key="2">
    <source>
        <dbReference type="Proteomes" id="UP000272942"/>
    </source>
</evidence>
<sequence length="280" mass="32084">MVIQPGLLTAVWPANEPTVRGYALRWTVNGFTETKKDLPPSQRNYSLINIDPCTNVSIEVLKTEKDLSEKLHAQIHLNDTDNLMLQPVVTYLDNKLFLDWSDIWRCTKATTFNLTMKTQSGHVVYEEHDIRNTFQSITYRPDCEQTEVCITAGTVSRQILGMRCVADIRPFRRDKPSKPRLEQKENGDLSIEFTWSDSCSPSLVSVIIRSKTHSEVVRSSRSKTDSVNIPYPKWCSNCLVYVVASYPHLQDEISEPEILMGKWIPDITAYKNLLVMKELT</sequence>
<accession>A0A3P8LC80</accession>
<organism evidence="1 2">
    <name type="scientific">Echinostoma caproni</name>
    <dbReference type="NCBI Taxonomy" id="27848"/>
    <lineage>
        <taxon>Eukaryota</taxon>
        <taxon>Metazoa</taxon>
        <taxon>Spiralia</taxon>
        <taxon>Lophotrochozoa</taxon>
        <taxon>Platyhelminthes</taxon>
        <taxon>Trematoda</taxon>
        <taxon>Digenea</taxon>
        <taxon>Plagiorchiida</taxon>
        <taxon>Echinostomata</taxon>
        <taxon>Echinostomatoidea</taxon>
        <taxon>Echinostomatidae</taxon>
        <taxon>Echinostoma</taxon>
    </lineage>
</organism>
<name>A0A3P8LC80_9TREM</name>
<evidence type="ECO:0000313" key="1">
    <source>
        <dbReference type="EMBL" id="VDP92836.1"/>
    </source>
</evidence>
<dbReference type="Proteomes" id="UP000272942">
    <property type="component" value="Unassembled WGS sequence"/>
</dbReference>
<reference evidence="1 2" key="1">
    <citation type="submission" date="2018-11" db="EMBL/GenBank/DDBJ databases">
        <authorList>
            <consortium name="Pathogen Informatics"/>
        </authorList>
    </citation>
    <scope>NUCLEOTIDE SEQUENCE [LARGE SCALE GENOMIC DNA]</scope>
    <source>
        <strain evidence="1 2">Egypt</strain>
    </source>
</reference>
<gene>
    <name evidence="1" type="ORF">ECPE_LOCUS15564</name>
</gene>
<protein>
    <submittedName>
        <fullName evidence="1">Uncharacterized protein</fullName>
    </submittedName>
</protein>